<organism evidence="1 2">
    <name type="scientific">Photorhabdus khanii</name>
    <dbReference type="NCBI Taxonomy" id="1004150"/>
    <lineage>
        <taxon>Bacteria</taxon>
        <taxon>Pseudomonadati</taxon>
        <taxon>Pseudomonadota</taxon>
        <taxon>Gammaproteobacteria</taxon>
        <taxon>Enterobacterales</taxon>
        <taxon>Morganellaceae</taxon>
        <taxon>Photorhabdus</taxon>
    </lineage>
</organism>
<evidence type="ECO:0000313" key="2">
    <source>
        <dbReference type="Proteomes" id="UP000481739"/>
    </source>
</evidence>
<protein>
    <submittedName>
        <fullName evidence="1">Uncharacterized protein</fullName>
    </submittedName>
</protein>
<dbReference type="Proteomes" id="UP000481739">
    <property type="component" value="Unassembled WGS sequence"/>
</dbReference>
<accession>A0A7C9GIM8</accession>
<comment type="caution">
    <text evidence="1">The sequence shown here is derived from an EMBL/GenBank/DDBJ whole genome shotgun (WGS) entry which is preliminary data.</text>
</comment>
<reference evidence="1 2" key="1">
    <citation type="journal article" date="2019" name="Nature">
        <title>A new antibiotic selectively kills Gram-negative pathogens.</title>
        <authorList>
            <person name="Imai Y."/>
            <person name="Meyer K.J."/>
            <person name="Iinishi A."/>
            <person name="Favre-Godal Q."/>
            <person name="Green R."/>
            <person name="Manuse S."/>
            <person name="Caboni M."/>
            <person name="Mori M."/>
            <person name="Niles S."/>
            <person name="Ghiglieri M."/>
            <person name="Honrao C."/>
            <person name="Ma X."/>
            <person name="Guo J.J."/>
            <person name="Makriyannis A."/>
            <person name="Linares-Otoya L."/>
            <person name="Boehringer N."/>
            <person name="Wuisan Z.G."/>
            <person name="Kaur H."/>
            <person name="Wu R."/>
            <person name="Mateus A."/>
            <person name="Typas A."/>
            <person name="Savitski M.M."/>
            <person name="Espinoza J.L."/>
            <person name="O'Rourke A."/>
            <person name="Nelson K.E."/>
            <person name="Hiller S."/>
            <person name="Noinaj N."/>
            <person name="Schaeberle T.F."/>
            <person name="D'Onofrio A."/>
            <person name="Lewis K."/>
        </authorList>
    </citation>
    <scope>NUCLEOTIDE SEQUENCE [LARGE SCALE GENOMIC DNA]</scope>
    <source>
        <strain evidence="1 2">HGB 1456</strain>
    </source>
</reference>
<evidence type="ECO:0000313" key="1">
    <source>
        <dbReference type="EMBL" id="MQL47694.1"/>
    </source>
</evidence>
<sequence length="90" mass="10131">MSSVTIALYVNPDSLQMLSDSLVVTVFSRKREILDPILSDTTISNVYAGNISTTWMAPLVPHDGYLSEFRQGCRHVSHCIYNEVQKISRL</sequence>
<proteinExistence type="predicted"/>
<dbReference type="EMBL" id="WHZZ01000002">
    <property type="protein sequence ID" value="MQL47694.1"/>
    <property type="molecule type" value="Genomic_DNA"/>
</dbReference>
<name>A0A7C9GIM8_9GAMM</name>
<gene>
    <name evidence="1" type="ORF">GEA64_06750</name>
</gene>
<dbReference type="AlphaFoldDB" id="A0A7C9GIM8"/>